<keyword evidence="4 13" id="KW-0337">GPI-anchor biosynthesis</keyword>
<evidence type="ECO:0000256" key="6">
    <source>
        <dbReference type="ARBA" id="ARBA00022679"/>
    </source>
</evidence>
<proteinExistence type="inferred from homology"/>
<keyword evidence="9 13" id="KW-1133">Transmembrane helix</keyword>
<evidence type="ECO:0000256" key="11">
    <source>
        <dbReference type="ARBA" id="ARBA00093408"/>
    </source>
</evidence>
<feature type="transmembrane region" description="Helical" evidence="13">
    <location>
        <begin position="466"/>
        <end position="486"/>
    </location>
</feature>
<feature type="transmembrane region" description="Helical" evidence="13">
    <location>
        <begin position="158"/>
        <end position="178"/>
    </location>
</feature>
<evidence type="ECO:0000256" key="3">
    <source>
        <dbReference type="ARBA" id="ARBA00011071"/>
    </source>
</evidence>
<feature type="transmembrane region" description="Helical" evidence="13">
    <location>
        <begin position="343"/>
        <end position="363"/>
    </location>
</feature>
<keyword evidence="8 13" id="KW-0256">Endoplasmic reticulum</keyword>
<keyword evidence="7 13" id="KW-0812">Transmembrane</keyword>
<gene>
    <name evidence="14" type="ORF">MCOS_LOCUS6594</name>
</gene>
<dbReference type="PANTHER" id="PTHR12886">
    <property type="entry name" value="PIG-M MANNOSYLTRANSFERASE"/>
    <property type="match status" value="1"/>
</dbReference>
<feature type="transmembrane region" description="Helical" evidence="13">
    <location>
        <begin position="12"/>
        <end position="30"/>
    </location>
</feature>
<evidence type="ECO:0000256" key="8">
    <source>
        <dbReference type="ARBA" id="ARBA00022824"/>
    </source>
</evidence>
<dbReference type="InterPro" id="IPR007704">
    <property type="entry name" value="PIG-M"/>
</dbReference>
<keyword evidence="15" id="KW-1185">Reference proteome</keyword>
<keyword evidence="6 13" id="KW-0808">Transferase</keyword>
<dbReference type="UniPathway" id="UPA00196"/>
<dbReference type="OrthoDB" id="1741594at2759"/>
<dbReference type="GO" id="GO:0051751">
    <property type="term" value="F:alpha-1,4-mannosyltransferase activity"/>
    <property type="evidence" value="ECO:0007669"/>
    <property type="project" value="InterPro"/>
</dbReference>
<dbReference type="EC" id="2.4.1.-" evidence="13"/>
<dbReference type="Pfam" id="PF05007">
    <property type="entry name" value="Mannosyl_trans"/>
    <property type="match status" value="2"/>
</dbReference>
<accession>A0A0R3UH31</accession>
<keyword evidence="10 13" id="KW-0472">Membrane</keyword>
<evidence type="ECO:0000256" key="4">
    <source>
        <dbReference type="ARBA" id="ARBA00022502"/>
    </source>
</evidence>
<comment type="similarity">
    <text evidence="3 13">Belongs to the PIGM family.</text>
</comment>
<dbReference type="GO" id="GO:0005789">
    <property type="term" value="C:endoplasmic reticulum membrane"/>
    <property type="evidence" value="ECO:0007669"/>
    <property type="project" value="UniProtKB-SubCell"/>
</dbReference>
<dbReference type="PANTHER" id="PTHR12886:SF0">
    <property type="entry name" value="GPI MANNOSYLTRANSFERASE 1"/>
    <property type="match status" value="1"/>
</dbReference>
<evidence type="ECO:0000256" key="1">
    <source>
        <dbReference type="ARBA" id="ARBA00004477"/>
    </source>
</evidence>
<feature type="transmembrane region" description="Helical" evidence="13">
    <location>
        <begin position="369"/>
        <end position="402"/>
    </location>
</feature>
<dbReference type="GO" id="GO:0006506">
    <property type="term" value="P:GPI anchor biosynthetic process"/>
    <property type="evidence" value="ECO:0007669"/>
    <property type="project" value="UniProtKB-UniPathway"/>
</dbReference>
<evidence type="ECO:0000313" key="14">
    <source>
        <dbReference type="EMBL" id="VDD80591.1"/>
    </source>
</evidence>
<evidence type="ECO:0000313" key="15">
    <source>
        <dbReference type="Proteomes" id="UP000267029"/>
    </source>
</evidence>
<reference evidence="14 15" key="1">
    <citation type="submission" date="2018-10" db="EMBL/GenBank/DDBJ databases">
        <authorList>
            <consortium name="Pathogen Informatics"/>
        </authorList>
    </citation>
    <scope>NUCLEOTIDE SEQUENCE [LARGE SCALE GENOMIC DNA]</scope>
</reference>
<comment type="pathway">
    <text evidence="2 13">Glycolipid biosynthesis; glycosylphosphatidylinositol-anchor biosynthesis.</text>
</comment>
<feature type="transmembrane region" description="Helical" evidence="13">
    <location>
        <begin position="97"/>
        <end position="120"/>
    </location>
</feature>
<feature type="transmembrane region" description="Helical" evidence="13">
    <location>
        <begin position="184"/>
        <end position="200"/>
    </location>
</feature>
<feature type="transmembrane region" description="Helical" evidence="13">
    <location>
        <begin position="71"/>
        <end position="91"/>
    </location>
</feature>
<comment type="function">
    <text evidence="11 13">Catalytic subunit of the glycosylphosphatidylinositol-mannosyltransferase I complex which catalyzes the transfer of the first mannose, via an alpha-1,4 bond from a dolichol-phosphate-mannose (Dol-P-Man) to the glucosaminyl acyl phosphatidylinositol (GlcN-(acyl)PI) intermediate to generate alpha-D-Man-(1-&gt;4)-alpha-D-GlcN-(1-&gt;6)-(1-radyl,2-acyl-sn-glycero-3-phospho)-2-acyl-inositol and participates in the sixth step of the glycosylphosphatidylinositol-anchor biosynthesis.</text>
</comment>
<dbReference type="GO" id="GO:1990529">
    <property type="term" value="C:glycosylphosphatidylinositol-mannosyltransferase I complex"/>
    <property type="evidence" value="ECO:0007669"/>
    <property type="project" value="TreeGrafter"/>
</dbReference>
<dbReference type="EMBL" id="UXSR01005276">
    <property type="protein sequence ID" value="VDD80591.1"/>
    <property type="molecule type" value="Genomic_DNA"/>
</dbReference>
<evidence type="ECO:0000256" key="5">
    <source>
        <dbReference type="ARBA" id="ARBA00022676"/>
    </source>
</evidence>
<dbReference type="STRING" id="53468.A0A0R3UH31"/>
<dbReference type="GO" id="GO:0004376">
    <property type="term" value="F:GPI mannosyltransferase activity"/>
    <property type="evidence" value="ECO:0007669"/>
    <property type="project" value="InterPro"/>
</dbReference>
<sequence>MKTGPTRAFAPHLMTSAILLRLGLFIFSVWQDETRWPDGQLRFTDVDYDVFTRAARAMVAGRDIYEASPTYRYSPIIALLLAPGHYAMALFNLSSGYYFIAYAFGKVVFVTADILCAIVLREIILVERTVSMFTSGTITRFDFGRLFKNPDNRSRAHSVSWLVGIFWLFNPITAAVSVRGNAESVLGLCVLACLLCLLKGRVALSGVLFGVCIHLKLYPIIYAPVIYLYLCEGDPLTWVTLLLPNRRHWLFGFATLSSLLGLTWAGYAVYGWVFLHQAYFYHFTRVDFWHNFAPHFYPIYLFEGVLALNETAYDVDLFPYNHFPVWLLDTFYQPATLRQIYSVFKILIMLPSVVLVTALSFQLRHRLSFAWFAVTFVFVSFNKVCTSQYFLWWLVLLPAALAHVESTQKHSKAKGLLAALASKLGLSPTAIRRFVGLASLWLGSQGCWLSMAYLHEMQGGRFWGRGLWLALWAASLLFLAANILILKKLMQWVDTDASRRPGKKRLDDAQTHKIVGAVERQKEEVEGVIRKRRVLATSND</sequence>
<protein>
    <recommendedName>
        <fullName evidence="12 13">GPI alpha-1,4-mannosyltransferase I, catalytic subunit</fullName>
        <ecNumber evidence="13">2.4.1.-</ecNumber>
    </recommendedName>
    <alternativeName>
        <fullName evidence="13">GPI mannosyltransferase I</fullName>
    </alternativeName>
</protein>
<comment type="subcellular location">
    <subcellularLocation>
        <location evidence="1 13">Endoplasmic reticulum membrane</location>
        <topology evidence="1 13">Multi-pass membrane protein</topology>
    </subcellularLocation>
</comment>
<keyword evidence="5 13" id="KW-0328">Glycosyltransferase</keyword>
<evidence type="ECO:0000256" key="13">
    <source>
        <dbReference type="RuleBase" id="RU365064"/>
    </source>
</evidence>
<dbReference type="Proteomes" id="UP000267029">
    <property type="component" value="Unassembled WGS sequence"/>
</dbReference>
<name>A0A0R3UH31_MESCO</name>
<feature type="transmembrane region" description="Helical" evidence="13">
    <location>
        <begin position="250"/>
        <end position="275"/>
    </location>
</feature>
<evidence type="ECO:0000256" key="10">
    <source>
        <dbReference type="ARBA" id="ARBA00023136"/>
    </source>
</evidence>
<organism evidence="14 15">
    <name type="scientific">Mesocestoides corti</name>
    <name type="common">Flatworm</name>
    <dbReference type="NCBI Taxonomy" id="53468"/>
    <lineage>
        <taxon>Eukaryota</taxon>
        <taxon>Metazoa</taxon>
        <taxon>Spiralia</taxon>
        <taxon>Lophotrochozoa</taxon>
        <taxon>Platyhelminthes</taxon>
        <taxon>Cestoda</taxon>
        <taxon>Eucestoda</taxon>
        <taxon>Cyclophyllidea</taxon>
        <taxon>Mesocestoididae</taxon>
        <taxon>Mesocestoides</taxon>
    </lineage>
</organism>
<evidence type="ECO:0000256" key="7">
    <source>
        <dbReference type="ARBA" id="ARBA00022692"/>
    </source>
</evidence>
<evidence type="ECO:0000256" key="2">
    <source>
        <dbReference type="ARBA" id="ARBA00004687"/>
    </source>
</evidence>
<evidence type="ECO:0000256" key="9">
    <source>
        <dbReference type="ARBA" id="ARBA00022989"/>
    </source>
</evidence>
<evidence type="ECO:0000256" key="12">
    <source>
        <dbReference type="ARBA" id="ARBA00093608"/>
    </source>
</evidence>
<dbReference type="AlphaFoldDB" id="A0A0R3UH31"/>